<evidence type="ECO:0000313" key="1">
    <source>
        <dbReference type="EMBL" id="AEE15675.1"/>
    </source>
</evidence>
<organism evidence="1 2">
    <name type="scientific">Treponema brennaborense (strain DSM 12168 / CIP 105900 / DD5/3)</name>
    <dbReference type="NCBI Taxonomy" id="906968"/>
    <lineage>
        <taxon>Bacteria</taxon>
        <taxon>Pseudomonadati</taxon>
        <taxon>Spirochaetota</taxon>
        <taxon>Spirochaetia</taxon>
        <taxon>Spirochaetales</taxon>
        <taxon>Treponemataceae</taxon>
        <taxon>Treponema</taxon>
    </lineage>
</organism>
<dbReference type="Proteomes" id="UP000006546">
    <property type="component" value="Chromosome"/>
</dbReference>
<accession>F4LLY3</accession>
<proteinExistence type="predicted"/>
<dbReference type="EMBL" id="CP002696">
    <property type="protein sequence ID" value="AEE15675.1"/>
    <property type="molecule type" value="Genomic_DNA"/>
</dbReference>
<keyword evidence="2" id="KW-1185">Reference proteome</keyword>
<protein>
    <submittedName>
        <fullName evidence="1">Uncharacterized protein</fullName>
    </submittedName>
</protein>
<reference evidence="2" key="1">
    <citation type="submission" date="2011-04" db="EMBL/GenBank/DDBJ databases">
        <title>The complete genome of Treponema brennaborense DSM 12168.</title>
        <authorList>
            <person name="Lucas S."/>
            <person name="Han J."/>
            <person name="Lapidus A."/>
            <person name="Bruce D."/>
            <person name="Goodwin L."/>
            <person name="Pitluck S."/>
            <person name="Peters L."/>
            <person name="Kyrpides N."/>
            <person name="Mavromatis K."/>
            <person name="Ivanova N."/>
            <person name="Mikhailova N."/>
            <person name="Pagani I."/>
            <person name="Teshima H."/>
            <person name="Detter J.C."/>
            <person name="Tapia R."/>
            <person name="Han C."/>
            <person name="Land M."/>
            <person name="Hauser L."/>
            <person name="Markowitz V."/>
            <person name="Cheng J.-F."/>
            <person name="Hugenholtz P."/>
            <person name="Woyke T."/>
            <person name="Wu D."/>
            <person name="Gronow S."/>
            <person name="Wellnitz S."/>
            <person name="Brambilla E."/>
            <person name="Klenk H.-P."/>
            <person name="Eisen J.A."/>
        </authorList>
    </citation>
    <scope>NUCLEOTIDE SEQUENCE [LARGE SCALE GENOMIC DNA]</scope>
    <source>
        <strain evidence="2">DSM 12168 / CIP 105900 / DD5/3</strain>
    </source>
</reference>
<dbReference type="RefSeq" id="WP_013757394.1">
    <property type="nucleotide sequence ID" value="NC_015500.1"/>
</dbReference>
<dbReference type="HOGENOM" id="CLU_1834292_0_0_12"/>
<dbReference type="STRING" id="906968.Trebr_0225"/>
<gene>
    <name evidence="1" type="ordered locus">Trebr_0225</name>
</gene>
<sequence length="140" mass="15472">MTDISEMRTMLETVLSRSKLDVLFKPGRVKICSEKLPHSVNIRLKLHNPYTLTAFEIAEKKSGMKFAVCHLKTMPKELHAELLALGGAPDNGNTRFEFPFETAEQAAQALFKLCMNPATVALCGAQDYKPYKLLTAATAG</sequence>
<evidence type="ECO:0000313" key="2">
    <source>
        <dbReference type="Proteomes" id="UP000006546"/>
    </source>
</evidence>
<dbReference type="KEGG" id="tbe:Trebr_0225"/>
<dbReference type="AlphaFoldDB" id="F4LLY3"/>
<name>F4LLY3_TREBD</name>